<dbReference type="EMBL" id="JASAOG010000073">
    <property type="protein sequence ID" value="KAK0055001.1"/>
    <property type="molecule type" value="Genomic_DNA"/>
</dbReference>
<evidence type="ECO:0000313" key="3">
    <source>
        <dbReference type="Proteomes" id="UP001233172"/>
    </source>
</evidence>
<dbReference type="GO" id="GO:0008146">
    <property type="term" value="F:sulfotransferase activity"/>
    <property type="evidence" value="ECO:0007669"/>
    <property type="project" value="InterPro"/>
</dbReference>
<feature type="domain" description="Sulfotransferase" evidence="1">
    <location>
        <begin position="4"/>
        <end position="73"/>
    </location>
</feature>
<dbReference type="Pfam" id="PF00685">
    <property type="entry name" value="Sulfotransfer_1"/>
    <property type="match status" value="1"/>
</dbReference>
<dbReference type="InterPro" id="IPR027417">
    <property type="entry name" value="P-loop_NTPase"/>
</dbReference>
<proteinExistence type="predicted"/>
<protein>
    <submittedName>
        <fullName evidence="2">Sulfotransferase family cytosolic 1B member 1-like isoform X2</fullName>
    </submittedName>
</protein>
<reference evidence="2" key="2">
    <citation type="submission" date="2023-04" db="EMBL/GenBank/DDBJ databases">
        <authorList>
            <person name="Bu L."/>
            <person name="Lu L."/>
            <person name="Laidemitt M.R."/>
            <person name="Zhang S.M."/>
            <person name="Mutuku M."/>
            <person name="Mkoji G."/>
            <person name="Steinauer M."/>
            <person name="Loker E.S."/>
        </authorList>
    </citation>
    <scope>NUCLEOTIDE SEQUENCE</scope>
    <source>
        <strain evidence="2">KasaAsao</strain>
        <tissue evidence="2">Whole Snail</tissue>
    </source>
</reference>
<evidence type="ECO:0000313" key="2">
    <source>
        <dbReference type="EMBL" id="KAK0055001.1"/>
    </source>
</evidence>
<name>A0AAD8BI28_BIOPF</name>
<accession>A0AAD8BI28</accession>
<dbReference type="AlphaFoldDB" id="A0AAD8BI28"/>
<organism evidence="2 3">
    <name type="scientific">Biomphalaria pfeifferi</name>
    <name type="common">Bloodfluke planorb</name>
    <name type="synonym">Freshwater snail</name>
    <dbReference type="NCBI Taxonomy" id="112525"/>
    <lineage>
        <taxon>Eukaryota</taxon>
        <taxon>Metazoa</taxon>
        <taxon>Spiralia</taxon>
        <taxon>Lophotrochozoa</taxon>
        <taxon>Mollusca</taxon>
        <taxon>Gastropoda</taxon>
        <taxon>Heterobranchia</taxon>
        <taxon>Euthyneura</taxon>
        <taxon>Panpulmonata</taxon>
        <taxon>Hygrophila</taxon>
        <taxon>Lymnaeoidea</taxon>
        <taxon>Planorbidae</taxon>
        <taxon>Biomphalaria</taxon>
    </lineage>
</organism>
<evidence type="ECO:0000259" key="1">
    <source>
        <dbReference type="Pfam" id="PF00685"/>
    </source>
</evidence>
<feature type="non-terminal residue" evidence="2">
    <location>
        <position position="112"/>
    </location>
</feature>
<sequence length="112" mass="13607">NPNVWRNPKDTLVSFYHHFTSMGSSFRFSDILKLSMANKLRLHTQFEYLQQMSKFEENHPDHPIIHLCYEEMRNVEVFPPIRTCQGQSSNDSFKSYLPYRFHTKIFFIFYYL</sequence>
<dbReference type="InterPro" id="IPR000863">
    <property type="entry name" value="Sulfotransferase_dom"/>
</dbReference>
<dbReference type="SUPFAM" id="SSF52540">
    <property type="entry name" value="P-loop containing nucleoside triphosphate hydrolases"/>
    <property type="match status" value="1"/>
</dbReference>
<reference evidence="2" key="1">
    <citation type="journal article" date="2023" name="PLoS Negl. Trop. Dis.">
        <title>A genome sequence for Biomphalaria pfeifferi, the major vector snail for the human-infecting parasite Schistosoma mansoni.</title>
        <authorList>
            <person name="Bu L."/>
            <person name="Lu L."/>
            <person name="Laidemitt M.R."/>
            <person name="Zhang S.M."/>
            <person name="Mutuku M."/>
            <person name="Mkoji G."/>
            <person name="Steinauer M."/>
            <person name="Loker E.S."/>
        </authorList>
    </citation>
    <scope>NUCLEOTIDE SEQUENCE</scope>
    <source>
        <strain evidence="2">KasaAsao</strain>
    </source>
</reference>
<gene>
    <name evidence="2" type="ORF">Bpfe_015577</name>
</gene>
<dbReference type="Gene3D" id="3.40.50.300">
    <property type="entry name" value="P-loop containing nucleotide triphosphate hydrolases"/>
    <property type="match status" value="1"/>
</dbReference>
<keyword evidence="3" id="KW-1185">Reference proteome</keyword>
<comment type="caution">
    <text evidence="2">The sequence shown here is derived from an EMBL/GenBank/DDBJ whole genome shotgun (WGS) entry which is preliminary data.</text>
</comment>
<dbReference type="Proteomes" id="UP001233172">
    <property type="component" value="Unassembled WGS sequence"/>
</dbReference>